<evidence type="ECO:0008006" key="3">
    <source>
        <dbReference type="Google" id="ProtNLM"/>
    </source>
</evidence>
<evidence type="ECO:0000313" key="2">
    <source>
        <dbReference type="Proteomes" id="UP000605990"/>
    </source>
</evidence>
<sequence length="469" mass="54995">MKRFLIIVLVICNHSFGQVSKELTKTLEPVEKYSYFFYLNESLEKIEDKVQKIAKSDELEFLALKGKTVYVKAVAIRALINRDDAKIINVFKKTLVANDSMYYEDETSSRSLVGFYFECLSYYSEVLKKERQDEIKSELTTVLLENPSGNLKYLNEISSQIPTNISYYKKIKDLVISTRSEALLFTLAKYQNREDIELIKSFKEDAFDAIRKFPDESFFYLLEEYLNSYDDLFYQFALSEYCSEKSGDLISKIIDFKLENLKNGTCDERFCLKSLYGFVSSNDCEFHLTKLEKLWLSHKILSFDVLGNYQKNHNNTETADFILSGLNVIGNAELLINENKESERDLVFSPEKKFVKLLKVLKSLSLEKYQLALSKIIFEIDDLEMHSFIVELNDKSSLINQRGNLIKKMELNETAYGLLVMMDGIKELDDKKLFEDCFEVIKKRRNEFKKFEVWEEKFQEFLKDNKLKL</sequence>
<dbReference type="Proteomes" id="UP000605990">
    <property type="component" value="Unassembled WGS sequence"/>
</dbReference>
<dbReference type="RefSeq" id="WP_166127944.1">
    <property type="nucleotide sequence ID" value="NZ_JAANOQ010000004.1"/>
</dbReference>
<organism evidence="1 2">
    <name type="scientific">Flavobacterium bernardetii</name>
    <dbReference type="NCBI Taxonomy" id="2813823"/>
    <lineage>
        <taxon>Bacteria</taxon>
        <taxon>Pseudomonadati</taxon>
        <taxon>Bacteroidota</taxon>
        <taxon>Flavobacteriia</taxon>
        <taxon>Flavobacteriales</taxon>
        <taxon>Flavobacteriaceae</taxon>
        <taxon>Flavobacterium</taxon>
    </lineage>
</organism>
<protein>
    <recommendedName>
        <fullName evidence="3">HEAT repeat domain-containing protein</fullName>
    </recommendedName>
</protein>
<dbReference type="EMBL" id="JACRUN010000003">
    <property type="protein sequence ID" value="MBC5834775.1"/>
    <property type="molecule type" value="Genomic_DNA"/>
</dbReference>
<gene>
    <name evidence="1" type="ORF">H8R27_07745</name>
</gene>
<keyword evidence="2" id="KW-1185">Reference proteome</keyword>
<proteinExistence type="predicted"/>
<reference evidence="1 2" key="1">
    <citation type="submission" date="2020-08" db="EMBL/GenBank/DDBJ databases">
        <title>Description of novel Flavobacterium F-408 isolate.</title>
        <authorList>
            <person name="Saticioglu I.B."/>
            <person name="Duman M."/>
            <person name="Altun S."/>
        </authorList>
    </citation>
    <scope>NUCLEOTIDE SEQUENCE [LARGE SCALE GENOMIC DNA]</scope>
    <source>
        <strain evidence="1 2">F-408</strain>
    </source>
</reference>
<name>A0ABR7IYD2_9FLAO</name>
<evidence type="ECO:0000313" key="1">
    <source>
        <dbReference type="EMBL" id="MBC5834775.1"/>
    </source>
</evidence>
<accession>A0ABR7IYD2</accession>
<comment type="caution">
    <text evidence="1">The sequence shown here is derived from an EMBL/GenBank/DDBJ whole genome shotgun (WGS) entry which is preliminary data.</text>
</comment>